<dbReference type="Proteomes" id="UP001190700">
    <property type="component" value="Unassembled WGS sequence"/>
</dbReference>
<keyword evidence="11" id="KW-1185">Reference proteome</keyword>
<keyword evidence="4 7" id="KW-0239">DNA-directed DNA polymerase</keyword>
<organism evidence="10 11">
    <name type="scientific">Cymbomonas tetramitiformis</name>
    <dbReference type="NCBI Taxonomy" id="36881"/>
    <lineage>
        <taxon>Eukaryota</taxon>
        <taxon>Viridiplantae</taxon>
        <taxon>Chlorophyta</taxon>
        <taxon>Pyramimonadophyceae</taxon>
        <taxon>Pyramimonadales</taxon>
        <taxon>Pyramimonadaceae</taxon>
        <taxon>Cymbomonas</taxon>
    </lineage>
</organism>
<dbReference type="PROSITE" id="PS00116">
    <property type="entry name" value="DNA_POLYMERASE_B"/>
    <property type="match status" value="1"/>
</dbReference>
<dbReference type="GO" id="GO:0003677">
    <property type="term" value="F:DNA binding"/>
    <property type="evidence" value="ECO:0007669"/>
    <property type="project" value="UniProtKB-KW"/>
</dbReference>
<dbReference type="InterPro" id="IPR050240">
    <property type="entry name" value="DNA_pol_type-B"/>
</dbReference>
<evidence type="ECO:0000259" key="9">
    <source>
        <dbReference type="Pfam" id="PF00136"/>
    </source>
</evidence>
<keyword evidence="5 7" id="KW-0238">DNA-binding</keyword>
<keyword evidence="2 7" id="KW-0808">Transferase</keyword>
<dbReference type="SUPFAM" id="SSF56672">
    <property type="entry name" value="DNA/RNA polymerases"/>
    <property type="match status" value="1"/>
</dbReference>
<comment type="caution">
    <text evidence="10">The sequence shown here is derived from an EMBL/GenBank/DDBJ whole genome shotgun (WGS) entry which is preliminary data.</text>
</comment>
<dbReference type="Pfam" id="PF00136">
    <property type="entry name" value="DNA_pol_B"/>
    <property type="match status" value="1"/>
</dbReference>
<dbReference type="PANTHER" id="PTHR10322">
    <property type="entry name" value="DNA POLYMERASE CATALYTIC SUBUNIT"/>
    <property type="match status" value="1"/>
</dbReference>
<evidence type="ECO:0000256" key="3">
    <source>
        <dbReference type="ARBA" id="ARBA00022695"/>
    </source>
</evidence>
<dbReference type="GO" id="GO:0003887">
    <property type="term" value="F:DNA-directed DNA polymerase activity"/>
    <property type="evidence" value="ECO:0007669"/>
    <property type="project" value="UniProtKB-KW"/>
</dbReference>
<dbReference type="InterPro" id="IPR023211">
    <property type="entry name" value="DNA_pol_palm_dom_sf"/>
</dbReference>
<evidence type="ECO:0000256" key="4">
    <source>
        <dbReference type="ARBA" id="ARBA00022932"/>
    </source>
</evidence>
<evidence type="ECO:0000256" key="5">
    <source>
        <dbReference type="ARBA" id="ARBA00023125"/>
    </source>
</evidence>
<keyword evidence="7" id="KW-0235">DNA replication</keyword>
<evidence type="ECO:0000256" key="7">
    <source>
        <dbReference type="RuleBase" id="RU000442"/>
    </source>
</evidence>
<accession>A0AAE0BUG5</accession>
<feature type="compositionally biased region" description="Polar residues" evidence="8">
    <location>
        <begin position="850"/>
        <end position="863"/>
    </location>
</feature>
<dbReference type="InterPro" id="IPR006172">
    <property type="entry name" value="DNA-dir_DNA_pol_B"/>
</dbReference>
<dbReference type="PRINTS" id="PR00106">
    <property type="entry name" value="DNAPOLB"/>
</dbReference>
<dbReference type="InterPro" id="IPR006134">
    <property type="entry name" value="DNA-dir_DNA_pol_B_multi_dom"/>
</dbReference>
<sequence length="916" mass="103317">MRVLPFLFEVTRDGNTEGSSRTGKKRSTDERDGRRELRVWTVRACDGVRVRLHLPLAGLGCYRAICAFRESSAANLDANRSWLEERSSGREQHVRWISDMRVTDAGDTTASHGCELRADSQEDLRSLCDEFLREKRLRVLRWDRSDDNAALTFMRRRDLSPFGWWDVLATVSSLPADGGFDTAFALADDGGRFFSPAGPCLPRELSGLLKVFVVRVRCFDGSVEIRGITIAPVETFDHEGSVRTGLHREIDESTDEVALLREALVVFRSARIDVLTGPDPEADLRRVRARARFHGIENEQPLEGPRELVASARPSLGALSRSDVRAYAKSMKVPRRSADDGLSAEDRFRTETNLLLRVLRERRVIELELFVHAITRRYPFERCGLTVDEHGMQGALQYVRHAYHQTAERMSPPRFVLESSSPVREERLPGGYNLPPQVGLHPKGVTAFDFRSFYPSCIRSFNLDAGLVTGTDRSAEGWVPLTPLHIGDASNSVACDCCRRDTFRRGASRVLGEVLLGGRRMRIWRNDDGDEDTCYVCPSTSSVASELLESLVSCRARVRLEGDAQGEMACKTLANSVFGLFGYFGGVTRRNELYDVACYRAVVQAGRSHLLRAVLALQIRGHRVLYGDTDSLFVDASSLTGVEADVDAVGRRVTSVLAEAEARSALARSNGERGHLVELRASERFEGMVVLAKKRYVASLVDTDDLKFCGFSRAPRFDERCDRAFVEFCVRDALLRRSAPSESADDENDILRVVLQFFLWFDRRRDVRGFWFLTDGGLGKATGEPEEVTPSSSQGGTARTVHPALTLWHTMDRRMKDPNFRAAIFPNVEWGEHRWLVERMLHNHFHRSFPETTPKSRSASITQDRGGVHPTCESCKREEVTNPVDRRLVERERVIERVRACDQRTCELWHSACPDW</sequence>
<comment type="catalytic activity">
    <reaction evidence="6 7">
        <text>DNA(n) + a 2'-deoxyribonucleoside 5'-triphosphate = DNA(n+1) + diphosphate</text>
        <dbReference type="Rhea" id="RHEA:22508"/>
        <dbReference type="Rhea" id="RHEA-COMP:17339"/>
        <dbReference type="Rhea" id="RHEA-COMP:17340"/>
        <dbReference type="ChEBI" id="CHEBI:33019"/>
        <dbReference type="ChEBI" id="CHEBI:61560"/>
        <dbReference type="ChEBI" id="CHEBI:173112"/>
        <dbReference type="EC" id="2.7.7.7"/>
    </reaction>
</comment>
<dbReference type="PANTHER" id="PTHR10322:SF23">
    <property type="entry name" value="DNA POLYMERASE DELTA CATALYTIC SUBUNIT"/>
    <property type="match status" value="1"/>
</dbReference>
<dbReference type="Gene3D" id="1.10.287.690">
    <property type="entry name" value="Helix hairpin bin"/>
    <property type="match status" value="1"/>
</dbReference>
<protein>
    <recommendedName>
        <fullName evidence="7">DNA polymerase</fullName>
        <ecNumber evidence="7">2.7.7.7</ecNumber>
    </recommendedName>
</protein>
<evidence type="ECO:0000256" key="2">
    <source>
        <dbReference type="ARBA" id="ARBA00022679"/>
    </source>
</evidence>
<evidence type="ECO:0000256" key="8">
    <source>
        <dbReference type="SAM" id="MobiDB-lite"/>
    </source>
</evidence>
<dbReference type="InterPro" id="IPR017964">
    <property type="entry name" value="DNA-dir_DNA_pol_B_CS"/>
</dbReference>
<evidence type="ECO:0000313" key="11">
    <source>
        <dbReference type="Proteomes" id="UP001190700"/>
    </source>
</evidence>
<dbReference type="EMBL" id="LGRX02033085">
    <property type="protein sequence ID" value="KAK3243073.1"/>
    <property type="molecule type" value="Genomic_DNA"/>
</dbReference>
<proteinExistence type="inferred from homology"/>
<dbReference type="Gene3D" id="3.90.1600.10">
    <property type="entry name" value="Palm domain of DNA polymerase"/>
    <property type="match status" value="2"/>
</dbReference>
<evidence type="ECO:0000256" key="6">
    <source>
        <dbReference type="ARBA" id="ARBA00049244"/>
    </source>
</evidence>
<gene>
    <name evidence="10" type="ORF">CYMTET_47215</name>
</gene>
<dbReference type="GO" id="GO:0006261">
    <property type="term" value="P:DNA-templated DNA replication"/>
    <property type="evidence" value="ECO:0007669"/>
    <property type="project" value="TreeGrafter"/>
</dbReference>
<dbReference type="InterPro" id="IPR043502">
    <property type="entry name" value="DNA/RNA_pol_sf"/>
</dbReference>
<comment type="similarity">
    <text evidence="1 7">Belongs to the DNA polymerase type-B family.</text>
</comment>
<dbReference type="SMART" id="SM00486">
    <property type="entry name" value="POLBc"/>
    <property type="match status" value="1"/>
</dbReference>
<keyword evidence="3 7" id="KW-0548">Nucleotidyltransferase</keyword>
<feature type="domain" description="DNA-directed DNA polymerase family B multifunctional" evidence="9">
    <location>
        <begin position="415"/>
        <end position="704"/>
    </location>
</feature>
<reference evidence="10 11" key="1">
    <citation type="journal article" date="2015" name="Genome Biol. Evol.">
        <title>Comparative Genomics of a Bacterivorous Green Alga Reveals Evolutionary Causalities and Consequences of Phago-Mixotrophic Mode of Nutrition.</title>
        <authorList>
            <person name="Burns J.A."/>
            <person name="Paasch A."/>
            <person name="Narechania A."/>
            <person name="Kim E."/>
        </authorList>
    </citation>
    <scope>NUCLEOTIDE SEQUENCE [LARGE SCALE GENOMIC DNA]</scope>
    <source>
        <strain evidence="10 11">PLY_AMNH</strain>
    </source>
</reference>
<evidence type="ECO:0000256" key="1">
    <source>
        <dbReference type="ARBA" id="ARBA00005755"/>
    </source>
</evidence>
<evidence type="ECO:0000313" key="10">
    <source>
        <dbReference type="EMBL" id="KAK3243073.1"/>
    </source>
</evidence>
<feature type="region of interest" description="Disordered" evidence="8">
    <location>
        <begin position="849"/>
        <end position="873"/>
    </location>
</feature>
<dbReference type="EC" id="2.7.7.7" evidence="7"/>
<name>A0AAE0BUG5_9CHLO</name>
<dbReference type="GO" id="GO:0000166">
    <property type="term" value="F:nucleotide binding"/>
    <property type="evidence" value="ECO:0007669"/>
    <property type="project" value="InterPro"/>
</dbReference>
<dbReference type="AlphaFoldDB" id="A0AAE0BUG5"/>